<gene>
    <name evidence="2" type="ORF">GM676_28505</name>
</gene>
<sequence length="82" mass="8946">MAILEFFVPLLFDVVFYGVGQVVIPIVSLGRARAETPKEAIYSSTVIYTRADGKLIVSGAFTMVVGIACLVLLCILAYQFQK</sequence>
<dbReference type="OrthoDB" id="8781726at2"/>
<organism evidence="2 3">
    <name type="scientific">Duganella radicis</name>
    <dbReference type="NCBI Taxonomy" id="551988"/>
    <lineage>
        <taxon>Bacteria</taxon>
        <taxon>Pseudomonadati</taxon>
        <taxon>Pseudomonadota</taxon>
        <taxon>Betaproteobacteria</taxon>
        <taxon>Burkholderiales</taxon>
        <taxon>Oxalobacteraceae</taxon>
        <taxon>Telluria group</taxon>
        <taxon>Duganella</taxon>
    </lineage>
</organism>
<evidence type="ECO:0000313" key="3">
    <source>
        <dbReference type="Proteomes" id="UP000475582"/>
    </source>
</evidence>
<feature type="transmembrane region" description="Helical" evidence="1">
    <location>
        <begin position="55"/>
        <end position="80"/>
    </location>
</feature>
<keyword evidence="1" id="KW-0472">Membrane</keyword>
<name>A0A6L6PS78_9BURK</name>
<dbReference type="EMBL" id="WNKY01000058">
    <property type="protein sequence ID" value="MTV41501.1"/>
    <property type="molecule type" value="Genomic_DNA"/>
</dbReference>
<keyword evidence="1" id="KW-0812">Transmembrane</keyword>
<evidence type="ECO:0000313" key="2">
    <source>
        <dbReference type="EMBL" id="MTV41501.1"/>
    </source>
</evidence>
<dbReference type="AlphaFoldDB" id="A0A6L6PS78"/>
<keyword evidence="3" id="KW-1185">Reference proteome</keyword>
<feature type="transmembrane region" description="Helical" evidence="1">
    <location>
        <begin position="6"/>
        <end position="29"/>
    </location>
</feature>
<protein>
    <submittedName>
        <fullName evidence="2">Uncharacterized protein</fullName>
    </submittedName>
</protein>
<evidence type="ECO:0000256" key="1">
    <source>
        <dbReference type="SAM" id="Phobius"/>
    </source>
</evidence>
<dbReference type="Proteomes" id="UP000475582">
    <property type="component" value="Unassembled WGS sequence"/>
</dbReference>
<reference evidence="2 3" key="1">
    <citation type="submission" date="2019-11" db="EMBL/GenBank/DDBJ databases">
        <title>Type strains purchased from KCTC, JCM and DSMZ.</title>
        <authorList>
            <person name="Lu H."/>
        </authorList>
    </citation>
    <scope>NUCLEOTIDE SEQUENCE [LARGE SCALE GENOMIC DNA]</scope>
    <source>
        <strain evidence="2 3">KCTC 22382</strain>
    </source>
</reference>
<comment type="caution">
    <text evidence="2">The sequence shown here is derived from an EMBL/GenBank/DDBJ whole genome shotgun (WGS) entry which is preliminary data.</text>
</comment>
<dbReference type="RefSeq" id="WP_155467751.1">
    <property type="nucleotide sequence ID" value="NZ_WNKY01000058.1"/>
</dbReference>
<keyword evidence="1" id="KW-1133">Transmembrane helix</keyword>
<proteinExistence type="predicted"/>
<accession>A0A6L6PS78</accession>